<feature type="transmembrane region" description="Helical" evidence="1">
    <location>
        <begin position="102"/>
        <end position="127"/>
    </location>
</feature>
<comment type="caution">
    <text evidence="3">The sequence shown here is derived from an EMBL/GenBank/DDBJ whole genome shotgun (WGS) entry which is preliminary data.</text>
</comment>
<name>A0ABR2NL22_9ROSI</name>
<feature type="transmembrane region" description="Helical" evidence="1">
    <location>
        <begin position="40"/>
        <end position="61"/>
    </location>
</feature>
<keyword evidence="1" id="KW-0812">Transmembrane</keyword>
<dbReference type="Pfam" id="PF07885">
    <property type="entry name" value="Ion_trans_2"/>
    <property type="match status" value="1"/>
</dbReference>
<dbReference type="EMBL" id="JBBPBN010000126">
    <property type="protein sequence ID" value="KAK8976788.1"/>
    <property type="molecule type" value="Genomic_DNA"/>
</dbReference>
<keyword evidence="1" id="KW-1133">Transmembrane helix</keyword>
<protein>
    <recommendedName>
        <fullName evidence="2">Potassium channel domain-containing protein</fullName>
    </recommendedName>
</protein>
<organism evidence="3 4">
    <name type="scientific">Hibiscus sabdariffa</name>
    <name type="common">roselle</name>
    <dbReference type="NCBI Taxonomy" id="183260"/>
    <lineage>
        <taxon>Eukaryota</taxon>
        <taxon>Viridiplantae</taxon>
        <taxon>Streptophyta</taxon>
        <taxon>Embryophyta</taxon>
        <taxon>Tracheophyta</taxon>
        <taxon>Spermatophyta</taxon>
        <taxon>Magnoliopsida</taxon>
        <taxon>eudicotyledons</taxon>
        <taxon>Gunneridae</taxon>
        <taxon>Pentapetalae</taxon>
        <taxon>rosids</taxon>
        <taxon>malvids</taxon>
        <taxon>Malvales</taxon>
        <taxon>Malvaceae</taxon>
        <taxon>Malvoideae</taxon>
        <taxon>Hibiscus</taxon>
    </lineage>
</organism>
<proteinExistence type="predicted"/>
<evidence type="ECO:0000256" key="1">
    <source>
        <dbReference type="SAM" id="Phobius"/>
    </source>
</evidence>
<reference evidence="3 4" key="1">
    <citation type="journal article" date="2024" name="G3 (Bethesda)">
        <title>Genome assembly of Hibiscus sabdariffa L. provides insights into metabolisms of medicinal natural products.</title>
        <authorList>
            <person name="Kim T."/>
        </authorList>
    </citation>
    <scope>NUCLEOTIDE SEQUENCE [LARGE SCALE GENOMIC DNA]</scope>
    <source>
        <strain evidence="3">TK-2024</strain>
        <tissue evidence="3">Old leaves</tissue>
    </source>
</reference>
<dbReference type="Gene3D" id="1.10.287.70">
    <property type="match status" value="1"/>
</dbReference>
<dbReference type="InterPro" id="IPR013099">
    <property type="entry name" value="K_chnl_dom"/>
</dbReference>
<keyword evidence="1" id="KW-0472">Membrane</keyword>
<evidence type="ECO:0000259" key="2">
    <source>
        <dbReference type="Pfam" id="PF07885"/>
    </source>
</evidence>
<feature type="domain" description="Potassium channel" evidence="2">
    <location>
        <begin position="47"/>
        <end position="122"/>
    </location>
</feature>
<feature type="transmembrane region" description="Helical" evidence="1">
    <location>
        <begin position="73"/>
        <end position="90"/>
    </location>
</feature>
<sequence>MRRNHSPQVQNSTGKWQWLFQWISLATSSIPTPKFGSESILRQAFILSVLYLSLGVLIYWFNCHDFVGPKTHPVVDALYFCIVTMCMTGFGDITPNNTATKLFSILFVSVGFGFIDIWLSGMVGYVLDLKEEQFSMSYMMGKVVVCVDVQVKEIWECRGILG</sequence>
<accession>A0ABR2NL22</accession>
<evidence type="ECO:0000313" key="3">
    <source>
        <dbReference type="EMBL" id="KAK8976788.1"/>
    </source>
</evidence>
<dbReference type="SUPFAM" id="SSF81324">
    <property type="entry name" value="Voltage-gated potassium channels"/>
    <property type="match status" value="1"/>
</dbReference>
<keyword evidence="4" id="KW-1185">Reference proteome</keyword>
<gene>
    <name evidence="3" type="ORF">V6N11_047558</name>
</gene>
<dbReference type="Proteomes" id="UP001396334">
    <property type="component" value="Unassembled WGS sequence"/>
</dbReference>
<evidence type="ECO:0000313" key="4">
    <source>
        <dbReference type="Proteomes" id="UP001396334"/>
    </source>
</evidence>